<accession>A0A4S5CGU2</accession>
<organism evidence="2 3">
    <name type="scientific">Aeromonas veronii</name>
    <dbReference type="NCBI Taxonomy" id="654"/>
    <lineage>
        <taxon>Bacteria</taxon>
        <taxon>Pseudomonadati</taxon>
        <taxon>Pseudomonadota</taxon>
        <taxon>Gammaproteobacteria</taxon>
        <taxon>Aeromonadales</taxon>
        <taxon>Aeromonadaceae</taxon>
        <taxon>Aeromonas</taxon>
    </lineage>
</organism>
<keyword evidence="1" id="KW-0472">Membrane</keyword>
<dbReference type="RefSeq" id="WP_136502102.1">
    <property type="nucleotide sequence ID" value="NZ_SSUX01000011.1"/>
</dbReference>
<dbReference type="EMBL" id="SSUX01000011">
    <property type="protein sequence ID" value="THJ43663.1"/>
    <property type="molecule type" value="Genomic_DNA"/>
</dbReference>
<evidence type="ECO:0000313" key="3">
    <source>
        <dbReference type="Proteomes" id="UP000309618"/>
    </source>
</evidence>
<sequence>MNPFKVAWSVVRPGFPGLAKYSDPAQGAKELTEDMRSKISSEKVARKAAQKDREFIKQQTREFTDAEMYSLWVDGLNLEQAGLEVGLIRRSTFGWLFIFFGILFLGYGIGLARGLYVLSVSIFPVWLCATFVITTSISLILRGVKFHYHVWCIKNQKLPSFCSWISKLWQK</sequence>
<gene>
    <name evidence="2" type="ORF">E8Q35_15265</name>
</gene>
<reference evidence="2 3" key="1">
    <citation type="submission" date="2019-04" db="EMBL/GenBank/DDBJ databases">
        <title>Comparative genomics of Aeromonas veronii strains pathogenic to fish.</title>
        <authorList>
            <person name="Cascarano M.C."/>
            <person name="Smyrli M."/>
            <person name="Katharios P."/>
        </authorList>
    </citation>
    <scope>NUCLEOTIDE SEQUENCE [LARGE SCALE GENOMIC DNA]</scope>
    <source>
        <strain evidence="2 3">XU1</strain>
    </source>
</reference>
<feature type="transmembrane region" description="Helical" evidence="1">
    <location>
        <begin position="122"/>
        <end position="141"/>
    </location>
</feature>
<dbReference type="Proteomes" id="UP000309618">
    <property type="component" value="Unassembled WGS sequence"/>
</dbReference>
<dbReference type="AlphaFoldDB" id="A0A4S5CGU2"/>
<comment type="caution">
    <text evidence="2">The sequence shown here is derived from an EMBL/GenBank/DDBJ whole genome shotgun (WGS) entry which is preliminary data.</text>
</comment>
<feature type="transmembrane region" description="Helical" evidence="1">
    <location>
        <begin position="93"/>
        <end position="116"/>
    </location>
</feature>
<proteinExistence type="predicted"/>
<keyword evidence="1" id="KW-1133">Transmembrane helix</keyword>
<keyword evidence="1" id="KW-0812">Transmembrane</keyword>
<evidence type="ECO:0000313" key="2">
    <source>
        <dbReference type="EMBL" id="THJ43663.1"/>
    </source>
</evidence>
<name>A0A4S5CGU2_AERVE</name>
<evidence type="ECO:0000256" key="1">
    <source>
        <dbReference type="SAM" id="Phobius"/>
    </source>
</evidence>
<protein>
    <submittedName>
        <fullName evidence="2">Uncharacterized protein</fullName>
    </submittedName>
</protein>